<dbReference type="GO" id="GO:0005876">
    <property type="term" value="C:spindle microtubule"/>
    <property type="evidence" value="ECO:0007669"/>
    <property type="project" value="TreeGrafter"/>
</dbReference>
<evidence type="ECO:0000256" key="3">
    <source>
        <dbReference type="ARBA" id="ARBA00022553"/>
    </source>
</evidence>
<dbReference type="SMART" id="SM00129">
    <property type="entry name" value="KISc"/>
    <property type="match status" value="1"/>
</dbReference>
<evidence type="ECO:0000256" key="4">
    <source>
        <dbReference type="ARBA" id="ARBA00022701"/>
    </source>
</evidence>
<dbReference type="GO" id="GO:0008017">
    <property type="term" value="F:microtubule binding"/>
    <property type="evidence" value="ECO:0007669"/>
    <property type="project" value="InterPro"/>
</dbReference>
<comment type="similarity">
    <text evidence="10 11">Belongs to the TRAFAC class myosin-kinesin ATPase superfamily. Kinesin family.</text>
</comment>
<dbReference type="InterPro" id="IPR027417">
    <property type="entry name" value="P-loop_NTPase"/>
</dbReference>
<dbReference type="GO" id="GO:0008574">
    <property type="term" value="F:plus-end-directed microtubule motor activity"/>
    <property type="evidence" value="ECO:0007669"/>
    <property type="project" value="TreeGrafter"/>
</dbReference>
<keyword evidence="4 11" id="KW-0493">Microtubule</keyword>
<dbReference type="PANTHER" id="PTHR47970:SF29">
    <property type="entry name" value="KINESIN FAMILY MEMBER 20B"/>
    <property type="match status" value="1"/>
</dbReference>
<evidence type="ECO:0000256" key="6">
    <source>
        <dbReference type="ARBA" id="ARBA00022840"/>
    </source>
</evidence>
<evidence type="ECO:0000256" key="5">
    <source>
        <dbReference type="ARBA" id="ARBA00022741"/>
    </source>
</evidence>
<gene>
    <name evidence="13" type="ORF">B7P43_G12026</name>
</gene>
<dbReference type="OrthoDB" id="123929at2759"/>
<dbReference type="AlphaFoldDB" id="A0A2J7RDA0"/>
<dbReference type="InterPro" id="IPR019821">
    <property type="entry name" value="Kinesin_motor_CS"/>
</dbReference>
<dbReference type="SUPFAM" id="SSF52540">
    <property type="entry name" value="P-loop containing nucleoside triphosphate hydrolases"/>
    <property type="match status" value="1"/>
</dbReference>
<evidence type="ECO:0000256" key="11">
    <source>
        <dbReference type="RuleBase" id="RU000394"/>
    </source>
</evidence>
<evidence type="ECO:0000256" key="2">
    <source>
        <dbReference type="ARBA" id="ARBA00022490"/>
    </source>
</evidence>
<dbReference type="InterPro" id="IPR047149">
    <property type="entry name" value="KIF11-like"/>
</dbReference>
<feature type="non-terminal residue" evidence="13">
    <location>
        <position position="369"/>
    </location>
</feature>
<keyword evidence="14" id="KW-1185">Reference proteome</keyword>
<name>A0A2J7RDA0_9NEOP</name>
<dbReference type="InterPro" id="IPR036961">
    <property type="entry name" value="Kinesin_motor_dom_sf"/>
</dbReference>
<proteinExistence type="inferred from homology"/>
<dbReference type="Proteomes" id="UP000235965">
    <property type="component" value="Unassembled WGS sequence"/>
</dbReference>
<dbReference type="GO" id="GO:0005634">
    <property type="term" value="C:nucleus"/>
    <property type="evidence" value="ECO:0007669"/>
    <property type="project" value="TreeGrafter"/>
</dbReference>
<dbReference type="GO" id="GO:0090307">
    <property type="term" value="P:mitotic spindle assembly"/>
    <property type="evidence" value="ECO:0007669"/>
    <property type="project" value="TreeGrafter"/>
</dbReference>
<evidence type="ECO:0000313" key="13">
    <source>
        <dbReference type="EMBL" id="PNF38798.1"/>
    </source>
</evidence>
<dbReference type="InParanoid" id="A0A2J7RDA0"/>
<dbReference type="InterPro" id="IPR001752">
    <property type="entry name" value="Kinesin_motor_dom"/>
</dbReference>
<dbReference type="PROSITE" id="PS00411">
    <property type="entry name" value="KINESIN_MOTOR_1"/>
    <property type="match status" value="1"/>
</dbReference>
<dbReference type="PRINTS" id="PR00380">
    <property type="entry name" value="KINESINHEAVY"/>
</dbReference>
<comment type="caution">
    <text evidence="13">The sequence shown here is derived from an EMBL/GenBank/DDBJ whole genome shotgun (WGS) entry which is preliminary data.</text>
</comment>
<keyword evidence="6 10" id="KW-0067">ATP-binding</keyword>
<dbReference type="FunCoup" id="A0A2J7RDA0">
    <property type="interactions" value="21"/>
</dbReference>
<dbReference type="STRING" id="105785.A0A2J7RDA0"/>
<organism evidence="13 14">
    <name type="scientific">Cryptotermes secundus</name>
    <dbReference type="NCBI Taxonomy" id="105785"/>
    <lineage>
        <taxon>Eukaryota</taxon>
        <taxon>Metazoa</taxon>
        <taxon>Ecdysozoa</taxon>
        <taxon>Arthropoda</taxon>
        <taxon>Hexapoda</taxon>
        <taxon>Insecta</taxon>
        <taxon>Pterygota</taxon>
        <taxon>Neoptera</taxon>
        <taxon>Polyneoptera</taxon>
        <taxon>Dictyoptera</taxon>
        <taxon>Blattodea</taxon>
        <taxon>Blattoidea</taxon>
        <taxon>Termitoidae</taxon>
        <taxon>Kalotermitidae</taxon>
        <taxon>Cryptotermitinae</taxon>
        <taxon>Cryptotermes</taxon>
    </lineage>
</organism>
<sequence length="369" mass="41620">MSKNKRVKVYLRIKPTKKDPTLTFAVPQVQTFEVKDSQTLVTRSLKDSVIHEFQFTKIFSGTASQEDIYTECVHDLVKGFINGQNCLLFAYGTSSAGKTYTIQGTSQEPGIIPRAINVLFNSIRGKQSQTCRLKPELVNLVVELDDKAVHQEIAYKQQIMSWSQDKYHVLSGSQVSEASSDKCSEYTSTSIDSQVPDFVSNTFRDMQVQLNNSSLVSVEGKEVVFSVWVSFAEVYNENVYDLLEPVGRRNHRRQNLSLGEDNKGQVYIKGLRHICVNSADEAYQVMLYGQHNLKFAPTALNIVSSRSHCIFTVKLLQHAKCEHPKFVHVSMFSFCDLAGAERAKRTQNVGERLKESQNINTSLLVLGRC</sequence>
<protein>
    <recommendedName>
        <fullName evidence="11">Kinesin-like protein</fullName>
    </recommendedName>
</protein>
<keyword evidence="2" id="KW-0963">Cytoplasm</keyword>
<comment type="subcellular location">
    <subcellularLocation>
        <location evidence="1">Cytoplasm</location>
        <location evidence="1">Cytoskeleton</location>
        <location evidence="1">Spindle</location>
    </subcellularLocation>
</comment>
<keyword evidence="9" id="KW-0206">Cytoskeleton</keyword>
<keyword evidence="3" id="KW-0597">Phosphoprotein</keyword>
<keyword evidence="7" id="KW-0175">Coiled coil</keyword>
<dbReference type="PANTHER" id="PTHR47970">
    <property type="entry name" value="KINESIN-LIKE PROTEIN KIF11"/>
    <property type="match status" value="1"/>
</dbReference>
<evidence type="ECO:0000256" key="10">
    <source>
        <dbReference type="PROSITE-ProRule" id="PRU00283"/>
    </source>
</evidence>
<feature type="domain" description="Kinesin motor" evidence="12">
    <location>
        <begin position="6"/>
        <end position="369"/>
    </location>
</feature>
<keyword evidence="8 10" id="KW-0505">Motor protein</keyword>
<dbReference type="EMBL" id="NEVH01005293">
    <property type="protein sequence ID" value="PNF38798.1"/>
    <property type="molecule type" value="Genomic_DNA"/>
</dbReference>
<reference evidence="13 14" key="1">
    <citation type="submission" date="2017-12" db="EMBL/GenBank/DDBJ databases">
        <title>Hemimetabolous genomes reveal molecular basis of termite eusociality.</title>
        <authorList>
            <person name="Harrison M.C."/>
            <person name="Jongepier E."/>
            <person name="Robertson H.M."/>
            <person name="Arning N."/>
            <person name="Bitard-Feildel T."/>
            <person name="Chao H."/>
            <person name="Childers C.P."/>
            <person name="Dinh H."/>
            <person name="Doddapaneni H."/>
            <person name="Dugan S."/>
            <person name="Gowin J."/>
            <person name="Greiner C."/>
            <person name="Han Y."/>
            <person name="Hu H."/>
            <person name="Hughes D.S.T."/>
            <person name="Huylmans A.-K."/>
            <person name="Kemena C."/>
            <person name="Kremer L.P.M."/>
            <person name="Lee S.L."/>
            <person name="Lopez-Ezquerra A."/>
            <person name="Mallet L."/>
            <person name="Monroy-Kuhn J.M."/>
            <person name="Moser A."/>
            <person name="Murali S.C."/>
            <person name="Muzny D.M."/>
            <person name="Otani S."/>
            <person name="Piulachs M.-D."/>
            <person name="Poelchau M."/>
            <person name="Qu J."/>
            <person name="Schaub F."/>
            <person name="Wada-Katsumata A."/>
            <person name="Worley K.C."/>
            <person name="Xie Q."/>
            <person name="Ylla G."/>
            <person name="Poulsen M."/>
            <person name="Gibbs R.A."/>
            <person name="Schal C."/>
            <person name="Richards S."/>
            <person name="Belles X."/>
            <person name="Korb J."/>
            <person name="Bornberg-Bauer E."/>
        </authorList>
    </citation>
    <scope>NUCLEOTIDE SEQUENCE [LARGE SCALE GENOMIC DNA]</scope>
    <source>
        <tissue evidence="13">Whole body</tissue>
    </source>
</reference>
<keyword evidence="5 10" id="KW-0547">Nucleotide-binding</keyword>
<dbReference type="PROSITE" id="PS50067">
    <property type="entry name" value="KINESIN_MOTOR_2"/>
    <property type="match status" value="1"/>
</dbReference>
<dbReference type="GO" id="GO:0005524">
    <property type="term" value="F:ATP binding"/>
    <property type="evidence" value="ECO:0007669"/>
    <property type="project" value="UniProtKB-UniRule"/>
</dbReference>
<dbReference type="Gene3D" id="3.40.850.10">
    <property type="entry name" value="Kinesin motor domain"/>
    <property type="match status" value="2"/>
</dbReference>
<evidence type="ECO:0000256" key="9">
    <source>
        <dbReference type="ARBA" id="ARBA00023212"/>
    </source>
</evidence>
<evidence type="ECO:0000259" key="12">
    <source>
        <dbReference type="PROSITE" id="PS50067"/>
    </source>
</evidence>
<evidence type="ECO:0000256" key="8">
    <source>
        <dbReference type="ARBA" id="ARBA00023175"/>
    </source>
</evidence>
<dbReference type="Pfam" id="PF00225">
    <property type="entry name" value="Kinesin"/>
    <property type="match status" value="1"/>
</dbReference>
<dbReference type="GO" id="GO:0051231">
    <property type="term" value="P:spindle elongation"/>
    <property type="evidence" value="ECO:0007669"/>
    <property type="project" value="TreeGrafter"/>
</dbReference>
<evidence type="ECO:0000256" key="1">
    <source>
        <dbReference type="ARBA" id="ARBA00004186"/>
    </source>
</evidence>
<evidence type="ECO:0000313" key="14">
    <source>
        <dbReference type="Proteomes" id="UP000235965"/>
    </source>
</evidence>
<accession>A0A2J7RDA0</accession>
<evidence type="ECO:0000256" key="7">
    <source>
        <dbReference type="ARBA" id="ARBA00023054"/>
    </source>
</evidence>
<feature type="binding site" evidence="10">
    <location>
        <begin position="92"/>
        <end position="99"/>
    </location>
    <ligand>
        <name>ATP</name>
        <dbReference type="ChEBI" id="CHEBI:30616"/>
    </ligand>
</feature>
<dbReference type="GO" id="GO:0072686">
    <property type="term" value="C:mitotic spindle"/>
    <property type="evidence" value="ECO:0007669"/>
    <property type="project" value="TreeGrafter"/>
</dbReference>
<dbReference type="GO" id="GO:0007018">
    <property type="term" value="P:microtubule-based movement"/>
    <property type="evidence" value="ECO:0007669"/>
    <property type="project" value="InterPro"/>
</dbReference>